<dbReference type="Gene3D" id="3.40.190.10">
    <property type="entry name" value="Periplasmic binding protein-like II"/>
    <property type="match status" value="2"/>
</dbReference>
<dbReference type="InterPro" id="IPR018313">
    <property type="entry name" value="SBP_3_CS"/>
</dbReference>
<feature type="chain" id="PRO_5018763010" evidence="5">
    <location>
        <begin position="27"/>
        <end position="279"/>
    </location>
</feature>
<evidence type="ECO:0000259" key="6">
    <source>
        <dbReference type="SMART" id="SM00062"/>
    </source>
</evidence>
<evidence type="ECO:0000313" key="7">
    <source>
        <dbReference type="EMBL" id="RUQ62026.1"/>
    </source>
</evidence>
<dbReference type="RefSeq" id="WP_127004604.1">
    <property type="nucleotide sequence ID" value="NZ_CP173193.1"/>
</dbReference>
<dbReference type="Pfam" id="PF00497">
    <property type="entry name" value="SBP_bac_3"/>
    <property type="match status" value="1"/>
</dbReference>
<keyword evidence="3 5" id="KW-0732">Signal</keyword>
<dbReference type="SMART" id="SM00062">
    <property type="entry name" value="PBPb"/>
    <property type="match status" value="1"/>
</dbReference>
<dbReference type="PANTHER" id="PTHR35936:SF35">
    <property type="entry name" value="L-CYSTINE-BINDING PROTEIN TCYJ"/>
    <property type="match status" value="1"/>
</dbReference>
<dbReference type="Proteomes" id="UP000280346">
    <property type="component" value="Unassembled WGS sequence"/>
</dbReference>
<organism evidence="7 8">
    <name type="scientific">Azospirillum doebereinerae</name>
    <dbReference type="NCBI Taxonomy" id="92933"/>
    <lineage>
        <taxon>Bacteria</taxon>
        <taxon>Pseudomonadati</taxon>
        <taxon>Pseudomonadota</taxon>
        <taxon>Alphaproteobacteria</taxon>
        <taxon>Rhodospirillales</taxon>
        <taxon>Azospirillaceae</taxon>
        <taxon>Azospirillum</taxon>
    </lineage>
</organism>
<dbReference type="AlphaFoldDB" id="A0A3S0V2S0"/>
<dbReference type="OrthoDB" id="9807134at2"/>
<dbReference type="GO" id="GO:0030313">
    <property type="term" value="C:cell envelope"/>
    <property type="evidence" value="ECO:0007669"/>
    <property type="project" value="UniProtKB-SubCell"/>
</dbReference>
<dbReference type="SUPFAM" id="SSF53850">
    <property type="entry name" value="Periplasmic binding protein-like II"/>
    <property type="match status" value="1"/>
</dbReference>
<evidence type="ECO:0000313" key="8">
    <source>
        <dbReference type="Proteomes" id="UP000280346"/>
    </source>
</evidence>
<accession>A0A3S0V2S0</accession>
<protein>
    <submittedName>
        <fullName evidence="7">Transporter substrate-binding domain-containing protein</fullName>
    </submittedName>
</protein>
<dbReference type="PROSITE" id="PS01039">
    <property type="entry name" value="SBP_BACTERIAL_3"/>
    <property type="match status" value="1"/>
</dbReference>
<comment type="similarity">
    <text evidence="2 4">Belongs to the bacterial solute-binding protein 3 family.</text>
</comment>
<comment type="caution">
    <text evidence="7">The sequence shown here is derived from an EMBL/GenBank/DDBJ whole genome shotgun (WGS) entry which is preliminary data.</text>
</comment>
<sequence length="279" mass="29770">MTRLNSLCLAAAAMAALALSTGAAEAGATLDRITQKKEMVVATAANWPPQSFMNKDNQLDGFDVEVAKDIAKRLGATAKFITPEWGIITAGNWNGRWDISVGSMTPTTGRTRVLDFPAIYYYTPYVFAVHKTSKLDSRSALNGKTIGVEGGTTSEDYINGKLKIDAVGVPDFVADVKPGDVKTYGDSVGPLDDLRLGDGVRVDAIVSALPTVDAAVKRGYPIRTINDKPAYHEPLAIAIDKGDAELNAKLVEAVNAMKADGTLKALSVKWYGIDYTVAK</sequence>
<evidence type="ECO:0000256" key="5">
    <source>
        <dbReference type="SAM" id="SignalP"/>
    </source>
</evidence>
<comment type="subcellular location">
    <subcellularLocation>
        <location evidence="1">Cell envelope</location>
    </subcellularLocation>
</comment>
<evidence type="ECO:0000256" key="4">
    <source>
        <dbReference type="RuleBase" id="RU003744"/>
    </source>
</evidence>
<evidence type="ECO:0000256" key="1">
    <source>
        <dbReference type="ARBA" id="ARBA00004196"/>
    </source>
</evidence>
<reference evidence="7 8" key="1">
    <citation type="submission" date="2018-12" db="EMBL/GenBank/DDBJ databases">
        <authorList>
            <person name="Yang Y."/>
        </authorList>
    </citation>
    <scope>NUCLEOTIDE SEQUENCE [LARGE SCALE GENOMIC DNA]</scope>
    <source>
        <strain evidence="7 8">GSF71</strain>
    </source>
</reference>
<feature type="domain" description="Solute-binding protein family 3/N-terminal" evidence="6">
    <location>
        <begin position="38"/>
        <end position="274"/>
    </location>
</feature>
<dbReference type="EMBL" id="RZIJ01000041">
    <property type="protein sequence ID" value="RUQ62026.1"/>
    <property type="molecule type" value="Genomic_DNA"/>
</dbReference>
<name>A0A3S0V2S0_9PROT</name>
<gene>
    <name evidence="7" type="ORF">EJ913_29190</name>
</gene>
<keyword evidence="8" id="KW-1185">Reference proteome</keyword>
<dbReference type="InterPro" id="IPR001638">
    <property type="entry name" value="Solute-binding_3/MltF_N"/>
</dbReference>
<evidence type="ECO:0000256" key="2">
    <source>
        <dbReference type="ARBA" id="ARBA00010333"/>
    </source>
</evidence>
<evidence type="ECO:0000256" key="3">
    <source>
        <dbReference type="ARBA" id="ARBA00022729"/>
    </source>
</evidence>
<proteinExistence type="inferred from homology"/>
<feature type="signal peptide" evidence="5">
    <location>
        <begin position="1"/>
        <end position="26"/>
    </location>
</feature>
<dbReference type="PANTHER" id="PTHR35936">
    <property type="entry name" value="MEMBRANE-BOUND LYTIC MUREIN TRANSGLYCOSYLASE F"/>
    <property type="match status" value="1"/>
</dbReference>